<name>A0A0G1M3U6_9BACT</name>
<dbReference type="Proteomes" id="UP000034264">
    <property type="component" value="Unassembled WGS sequence"/>
</dbReference>
<organism evidence="1 2">
    <name type="scientific">Candidatus Amesbacteria bacterium GW2011_GWC2_45_19</name>
    <dbReference type="NCBI Taxonomy" id="1618366"/>
    <lineage>
        <taxon>Bacteria</taxon>
        <taxon>Candidatus Amesiibacteriota</taxon>
    </lineage>
</organism>
<gene>
    <name evidence="1" type="ORF">UX05_C0006G0057</name>
</gene>
<reference evidence="1 2" key="1">
    <citation type="journal article" date="2015" name="Nature">
        <title>rRNA introns, odd ribosomes, and small enigmatic genomes across a large radiation of phyla.</title>
        <authorList>
            <person name="Brown C.T."/>
            <person name="Hug L.A."/>
            <person name="Thomas B.C."/>
            <person name="Sharon I."/>
            <person name="Castelle C.J."/>
            <person name="Singh A."/>
            <person name="Wilkins M.J."/>
            <person name="Williams K.H."/>
            <person name="Banfield J.F."/>
        </authorList>
    </citation>
    <scope>NUCLEOTIDE SEQUENCE [LARGE SCALE GENOMIC DNA]</scope>
</reference>
<accession>A0A0G1M3U6</accession>
<sequence>MRPEFGLISGEEIKTGKLGICAVLVDRGILQGGIHIAHTVVINPDSQDEGGWVAYSDPWMGKERALVPKTVFDRAIFGLNYLIGWGSMAVSVSR</sequence>
<dbReference type="EMBL" id="LCKS01000006">
    <property type="protein sequence ID" value="KKU02884.1"/>
    <property type="molecule type" value="Genomic_DNA"/>
</dbReference>
<evidence type="ECO:0000313" key="2">
    <source>
        <dbReference type="Proteomes" id="UP000034264"/>
    </source>
</evidence>
<comment type="caution">
    <text evidence="1">The sequence shown here is derived from an EMBL/GenBank/DDBJ whole genome shotgun (WGS) entry which is preliminary data.</text>
</comment>
<protein>
    <submittedName>
        <fullName evidence="1">Uncharacterized protein</fullName>
    </submittedName>
</protein>
<evidence type="ECO:0000313" key="1">
    <source>
        <dbReference type="EMBL" id="KKU02884.1"/>
    </source>
</evidence>
<proteinExistence type="predicted"/>
<dbReference type="AlphaFoldDB" id="A0A0G1M3U6"/>